<accession>A0A4Y9RQ46</accession>
<comment type="caution">
    <text evidence="5">The sequence shown here is derived from an EMBL/GenBank/DDBJ whole genome shotgun (WGS) entry which is preliminary data.</text>
</comment>
<organism evidence="5 6">
    <name type="scientific">Brevundimonas intermedia</name>
    <dbReference type="NCBI Taxonomy" id="74315"/>
    <lineage>
        <taxon>Bacteria</taxon>
        <taxon>Pseudomonadati</taxon>
        <taxon>Pseudomonadota</taxon>
        <taxon>Alphaproteobacteria</taxon>
        <taxon>Caulobacterales</taxon>
        <taxon>Caulobacteraceae</taxon>
        <taxon>Brevundimonas</taxon>
    </lineage>
</organism>
<dbReference type="PRINTS" id="PR00040">
    <property type="entry name" value="HTHMERR"/>
</dbReference>
<dbReference type="InterPro" id="IPR047057">
    <property type="entry name" value="MerR_fam"/>
</dbReference>
<reference evidence="5 6" key="1">
    <citation type="submission" date="2019-03" db="EMBL/GenBank/DDBJ databases">
        <title>Draft genome of Brevundimonas sp. a heavy metal resistant soil bacteria.</title>
        <authorList>
            <person name="Soto J."/>
        </authorList>
    </citation>
    <scope>NUCLEOTIDE SEQUENCE [LARGE SCALE GENOMIC DNA]</scope>
    <source>
        <strain evidence="5 6">B-10</strain>
    </source>
</reference>
<dbReference type="GO" id="GO:0003700">
    <property type="term" value="F:DNA-binding transcription factor activity"/>
    <property type="evidence" value="ECO:0007669"/>
    <property type="project" value="InterPro"/>
</dbReference>
<dbReference type="EMBL" id="SPVH01000007">
    <property type="protein sequence ID" value="TFW11023.1"/>
    <property type="molecule type" value="Genomic_DNA"/>
</dbReference>
<dbReference type="InterPro" id="IPR009061">
    <property type="entry name" value="DNA-bd_dom_put_sf"/>
</dbReference>
<dbReference type="AlphaFoldDB" id="A0A4Y9RQ46"/>
<name>A0A4Y9RQ46_9CAUL</name>
<feature type="domain" description="HTH merR-type" evidence="4">
    <location>
        <begin position="1"/>
        <end position="69"/>
    </location>
</feature>
<dbReference type="SMART" id="SM00422">
    <property type="entry name" value="HTH_MERR"/>
    <property type="match status" value="1"/>
</dbReference>
<dbReference type="Gene3D" id="1.10.1660.10">
    <property type="match status" value="1"/>
</dbReference>
<dbReference type="PANTHER" id="PTHR30204:SF94">
    <property type="entry name" value="HEAVY METAL-DEPENDENT TRANSCRIPTIONAL REGULATOR HI_0293-RELATED"/>
    <property type="match status" value="1"/>
</dbReference>
<dbReference type="PROSITE" id="PS50937">
    <property type="entry name" value="HTH_MERR_2"/>
    <property type="match status" value="1"/>
</dbReference>
<dbReference type="SUPFAM" id="SSF46955">
    <property type="entry name" value="Putative DNA-binding domain"/>
    <property type="match status" value="1"/>
</dbReference>
<evidence type="ECO:0000259" key="4">
    <source>
        <dbReference type="PROSITE" id="PS50937"/>
    </source>
</evidence>
<evidence type="ECO:0000256" key="1">
    <source>
        <dbReference type="ARBA" id="ARBA00023015"/>
    </source>
</evidence>
<proteinExistence type="predicted"/>
<gene>
    <name evidence="5" type="ORF">EGY25_15155</name>
</gene>
<dbReference type="Pfam" id="PF13411">
    <property type="entry name" value="MerR_1"/>
    <property type="match status" value="1"/>
</dbReference>
<evidence type="ECO:0000313" key="6">
    <source>
        <dbReference type="Proteomes" id="UP000298216"/>
    </source>
</evidence>
<dbReference type="GO" id="GO:0003677">
    <property type="term" value="F:DNA binding"/>
    <property type="evidence" value="ECO:0007669"/>
    <property type="project" value="UniProtKB-KW"/>
</dbReference>
<evidence type="ECO:0000313" key="5">
    <source>
        <dbReference type="EMBL" id="TFW11023.1"/>
    </source>
</evidence>
<keyword evidence="3" id="KW-0804">Transcription</keyword>
<sequence length="116" mass="12528">MRIGELARQTGISISRIRFYEARGLLAQAPRAANGYRSYGADAADALRFLDQAQRLGFSLAEIKRGMPDPNGATPSPSMLVAALQQKEAEIDRLIEAALAKKKAIATLLVELQCAV</sequence>
<dbReference type="PANTHER" id="PTHR30204">
    <property type="entry name" value="REDOX-CYCLING DRUG-SENSING TRANSCRIPTIONAL ACTIVATOR SOXR"/>
    <property type="match status" value="1"/>
</dbReference>
<dbReference type="OrthoDB" id="9802944at2"/>
<evidence type="ECO:0000256" key="2">
    <source>
        <dbReference type="ARBA" id="ARBA00023125"/>
    </source>
</evidence>
<dbReference type="Proteomes" id="UP000298216">
    <property type="component" value="Unassembled WGS sequence"/>
</dbReference>
<dbReference type="InterPro" id="IPR000551">
    <property type="entry name" value="MerR-type_HTH_dom"/>
</dbReference>
<dbReference type="RefSeq" id="WP_135195851.1">
    <property type="nucleotide sequence ID" value="NZ_SPVH01000007.1"/>
</dbReference>
<evidence type="ECO:0000256" key="3">
    <source>
        <dbReference type="ARBA" id="ARBA00023163"/>
    </source>
</evidence>
<keyword evidence="1" id="KW-0805">Transcription regulation</keyword>
<keyword evidence="6" id="KW-1185">Reference proteome</keyword>
<protein>
    <submittedName>
        <fullName evidence="5">MerR family DNA-binding transcriptional regulator</fullName>
    </submittedName>
</protein>
<dbReference type="PROSITE" id="PS00552">
    <property type="entry name" value="HTH_MERR_1"/>
    <property type="match status" value="1"/>
</dbReference>
<keyword evidence="2 5" id="KW-0238">DNA-binding</keyword>